<protein>
    <submittedName>
        <fullName evidence="1">Uncharacterized protein</fullName>
    </submittedName>
</protein>
<sequence>MSGELRELLEPDDELADELLDELVDEFFDEADVARLAEPAYEARRSSPRASFGRSTAPGCHIRTVMLSATG</sequence>
<accession>A0A9Y2MWC3</accession>
<name>A0A9Y2MWC3_9PSEU</name>
<keyword evidence="2" id="KW-1185">Reference proteome</keyword>
<dbReference type="KEGG" id="acab:QRX50_01975"/>
<evidence type="ECO:0000313" key="1">
    <source>
        <dbReference type="EMBL" id="WIX79598.1"/>
    </source>
</evidence>
<dbReference type="RefSeq" id="WP_285970283.1">
    <property type="nucleotide sequence ID" value="NZ_CP127294.1"/>
</dbReference>
<dbReference type="AlphaFoldDB" id="A0A9Y2MWC3"/>
<gene>
    <name evidence="1" type="ORF">QRX50_01975</name>
</gene>
<reference evidence="1 2" key="1">
    <citation type="submission" date="2023-06" db="EMBL/GenBank/DDBJ databases">
        <authorList>
            <person name="Oyuntsetseg B."/>
            <person name="Kim S.B."/>
        </authorList>
    </citation>
    <scope>NUCLEOTIDE SEQUENCE [LARGE SCALE GENOMIC DNA]</scope>
    <source>
        <strain evidence="1 2">2-15</strain>
    </source>
</reference>
<dbReference type="EMBL" id="CP127294">
    <property type="protein sequence ID" value="WIX79598.1"/>
    <property type="molecule type" value="Genomic_DNA"/>
</dbReference>
<evidence type="ECO:0000313" key="2">
    <source>
        <dbReference type="Proteomes" id="UP001236014"/>
    </source>
</evidence>
<organism evidence="1 2">
    <name type="scientific">Amycolatopsis carbonis</name>
    <dbReference type="NCBI Taxonomy" id="715471"/>
    <lineage>
        <taxon>Bacteria</taxon>
        <taxon>Bacillati</taxon>
        <taxon>Actinomycetota</taxon>
        <taxon>Actinomycetes</taxon>
        <taxon>Pseudonocardiales</taxon>
        <taxon>Pseudonocardiaceae</taxon>
        <taxon>Amycolatopsis</taxon>
    </lineage>
</organism>
<proteinExistence type="predicted"/>
<dbReference type="Proteomes" id="UP001236014">
    <property type="component" value="Chromosome"/>
</dbReference>